<feature type="binding site" evidence="8">
    <location>
        <position position="191"/>
    </location>
    <ligand>
        <name>substrate</name>
    </ligand>
</feature>
<sequence length="353" mass="36916">MRVLGIETSCDETAAAVVTEQGDVLSDVVRSQVELHAPYGGVVPEVAARDHARVIVPVVREALRKADLTVDALDGIAVTTRPGLLGALLVGLSTAKGLAWASGKPLIGVDHLVGHLLAVFLKREGSEARMPAFPFVALLVSGGHTALYRVDGPSLDQIRELGATRDDAAGEAFDKVAKLLGLGYPGGPVVDRLAAQGDAARAVEALPKAMARRDSLEFSFSGLKTAVARHVAQRSVRPEGQALHDLCAAFQGAVVDTLVRKTVTAALREEVTRVVLGGGVAANRGLRARMTESCARRGVEVFIPSFASCTDNAAMIAYAGALRLAAGERDSLDLSPATRTSLPRVTRKGGGLR</sequence>
<evidence type="ECO:0000256" key="7">
    <source>
        <dbReference type="ARBA" id="ARBA00048117"/>
    </source>
</evidence>
<dbReference type="FunFam" id="3.30.420.40:FF:000040">
    <property type="entry name" value="tRNA N6-adenosine threonylcarbamoyltransferase"/>
    <property type="match status" value="1"/>
</dbReference>
<dbReference type="SUPFAM" id="SSF53067">
    <property type="entry name" value="Actin-like ATPase domain"/>
    <property type="match status" value="2"/>
</dbReference>
<dbReference type="OrthoDB" id="9806197at2"/>
<dbReference type="STRING" id="52.CMC5_066060"/>
<dbReference type="CDD" id="cd24133">
    <property type="entry name" value="ASKHA_NBD_TsaD_bac"/>
    <property type="match status" value="1"/>
</dbReference>
<organism evidence="10 11">
    <name type="scientific">Chondromyces crocatus</name>
    <dbReference type="NCBI Taxonomy" id="52"/>
    <lineage>
        <taxon>Bacteria</taxon>
        <taxon>Pseudomonadati</taxon>
        <taxon>Myxococcota</taxon>
        <taxon>Polyangia</taxon>
        <taxon>Polyangiales</taxon>
        <taxon>Polyangiaceae</taxon>
        <taxon>Chondromyces</taxon>
    </lineage>
</organism>
<dbReference type="AlphaFoldDB" id="A0A0K1EN74"/>
<dbReference type="PANTHER" id="PTHR11735:SF6">
    <property type="entry name" value="TRNA N6-ADENOSINE THREONYLCARBAMOYLTRANSFERASE, MITOCHONDRIAL"/>
    <property type="match status" value="1"/>
</dbReference>
<feature type="binding site" evidence="8">
    <location>
        <begin position="139"/>
        <end position="143"/>
    </location>
    <ligand>
        <name>substrate</name>
    </ligand>
</feature>
<dbReference type="EC" id="2.3.1.234" evidence="8"/>
<feature type="binding site" evidence="8">
    <location>
        <position position="174"/>
    </location>
    <ligand>
        <name>substrate</name>
    </ligand>
</feature>
<dbReference type="GO" id="GO:0002949">
    <property type="term" value="P:tRNA threonylcarbamoyladenosine modification"/>
    <property type="evidence" value="ECO:0007669"/>
    <property type="project" value="UniProtKB-UniRule"/>
</dbReference>
<comment type="catalytic activity">
    <reaction evidence="7 8">
        <text>L-threonylcarbamoyladenylate + adenosine(37) in tRNA = N(6)-L-threonylcarbamoyladenosine(37) in tRNA + AMP + H(+)</text>
        <dbReference type="Rhea" id="RHEA:37059"/>
        <dbReference type="Rhea" id="RHEA-COMP:10162"/>
        <dbReference type="Rhea" id="RHEA-COMP:10163"/>
        <dbReference type="ChEBI" id="CHEBI:15378"/>
        <dbReference type="ChEBI" id="CHEBI:73682"/>
        <dbReference type="ChEBI" id="CHEBI:74411"/>
        <dbReference type="ChEBI" id="CHEBI:74418"/>
        <dbReference type="ChEBI" id="CHEBI:456215"/>
        <dbReference type="EC" id="2.3.1.234"/>
    </reaction>
</comment>
<dbReference type="Gene3D" id="3.30.420.40">
    <property type="match status" value="2"/>
</dbReference>
<feature type="binding site" evidence="8">
    <location>
        <position position="115"/>
    </location>
    <ligand>
        <name>Fe cation</name>
        <dbReference type="ChEBI" id="CHEBI:24875"/>
    </ligand>
</feature>
<keyword evidence="5 8" id="KW-0408">Iron</keyword>
<keyword evidence="1 8" id="KW-0963">Cytoplasm</keyword>
<keyword evidence="6 8" id="KW-0012">Acyltransferase</keyword>
<dbReference type="GO" id="GO:0005506">
    <property type="term" value="F:iron ion binding"/>
    <property type="evidence" value="ECO:0007669"/>
    <property type="project" value="UniProtKB-UniRule"/>
</dbReference>
<dbReference type="GO" id="GO:0061711">
    <property type="term" value="F:tRNA N(6)-L-threonylcarbamoyladenine synthase activity"/>
    <property type="evidence" value="ECO:0007669"/>
    <property type="project" value="UniProtKB-EC"/>
</dbReference>
<keyword evidence="11" id="KW-1185">Reference proteome</keyword>
<feature type="binding site" evidence="8">
    <location>
        <position position="283"/>
    </location>
    <ligand>
        <name>substrate</name>
    </ligand>
</feature>
<dbReference type="InterPro" id="IPR017861">
    <property type="entry name" value="KAE1/TsaD"/>
</dbReference>
<proteinExistence type="inferred from homology"/>
<evidence type="ECO:0000313" key="11">
    <source>
        <dbReference type="Proteomes" id="UP000067626"/>
    </source>
</evidence>
<comment type="function">
    <text evidence="8">Required for the formation of a threonylcarbamoyl group on adenosine at position 37 (t(6)A37) in tRNAs that read codons beginning with adenine. Is involved in the transfer of the threonylcarbamoyl moiety of threonylcarbamoyl-AMP (TC-AMP) to the N6 group of A37, together with TsaE and TsaB. TsaD likely plays a direct catalytic role in this reaction.</text>
</comment>
<dbReference type="InterPro" id="IPR022450">
    <property type="entry name" value="TsaD"/>
</dbReference>
<reference evidence="10 11" key="1">
    <citation type="submission" date="2015-07" db="EMBL/GenBank/DDBJ databases">
        <title>Genome analysis of myxobacterium Chondromyces crocatus Cm c5 reveals a high potential for natural compound synthesis and the genetic basis for the loss of fruiting body formation.</title>
        <authorList>
            <person name="Zaburannyi N."/>
            <person name="Bunk B."/>
            <person name="Maier J."/>
            <person name="Overmann J."/>
            <person name="Mueller R."/>
        </authorList>
    </citation>
    <scope>NUCLEOTIDE SEQUENCE [LARGE SCALE GENOMIC DNA]</scope>
    <source>
        <strain evidence="10 11">Cm c5</strain>
    </source>
</reference>
<name>A0A0K1EN74_CHOCO</name>
<comment type="subcellular location">
    <subcellularLocation>
        <location evidence="8">Cytoplasm</location>
    </subcellularLocation>
</comment>
<dbReference type="PRINTS" id="PR00789">
    <property type="entry name" value="OSIALOPTASE"/>
</dbReference>
<evidence type="ECO:0000256" key="8">
    <source>
        <dbReference type="HAMAP-Rule" id="MF_01445"/>
    </source>
</evidence>
<dbReference type="KEGG" id="ccro:CMC5_066060"/>
<evidence type="ECO:0000256" key="1">
    <source>
        <dbReference type="ARBA" id="ARBA00022490"/>
    </source>
</evidence>
<gene>
    <name evidence="8 10" type="primary">tsaD</name>
    <name evidence="10" type="ORF">CMC5_066060</name>
</gene>
<feature type="binding site" evidence="8">
    <location>
        <position position="111"/>
    </location>
    <ligand>
        <name>Fe cation</name>
        <dbReference type="ChEBI" id="CHEBI:24875"/>
    </ligand>
</feature>
<dbReference type="HAMAP" id="MF_01445">
    <property type="entry name" value="TsaD"/>
    <property type="match status" value="1"/>
</dbReference>
<comment type="similarity">
    <text evidence="8">Belongs to the KAE1 / TsaD family.</text>
</comment>
<protein>
    <recommendedName>
        <fullName evidence="8">tRNA N6-adenosine threonylcarbamoyltransferase</fullName>
        <ecNumber evidence="8">2.3.1.234</ecNumber>
    </recommendedName>
    <alternativeName>
        <fullName evidence="8">N6-L-threonylcarbamoyladenine synthase</fullName>
        <shortName evidence="8">t(6)A synthase</shortName>
    </alternativeName>
    <alternativeName>
        <fullName evidence="8">t(6)A37 threonylcarbamoyladenosine biosynthesis protein TsaD</fullName>
    </alternativeName>
    <alternativeName>
        <fullName evidence="8">tRNA threonylcarbamoyladenosine biosynthesis protein TsaD</fullName>
    </alternativeName>
</protein>
<keyword evidence="2 8" id="KW-0808">Transferase</keyword>
<evidence type="ECO:0000256" key="2">
    <source>
        <dbReference type="ARBA" id="ARBA00022679"/>
    </source>
</evidence>
<dbReference type="RefSeq" id="WP_050434022.1">
    <property type="nucleotide sequence ID" value="NZ_CP012159.1"/>
</dbReference>
<evidence type="ECO:0000256" key="4">
    <source>
        <dbReference type="ARBA" id="ARBA00022723"/>
    </source>
</evidence>
<comment type="cofactor">
    <cofactor evidence="8">
        <name>Fe(2+)</name>
        <dbReference type="ChEBI" id="CHEBI:29033"/>
    </cofactor>
    <text evidence="8">Binds 1 Fe(2+) ion per subunit.</text>
</comment>
<dbReference type="InterPro" id="IPR043129">
    <property type="entry name" value="ATPase_NBD"/>
</dbReference>
<dbReference type="PATRIC" id="fig|52.7.peg.7262"/>
<evidence type="ECO:0000256" key="6">
    <source>
        <dbReference type="ARBA" id="ARBA00023315"/>
    </source>
</evidence>
<keyword evidence="4 8" id="KW-0479">Metal-binding</keyword>
<evidence type="ECO:0000313" key="10">
    <source>
        <dbReference type="EMBL" id="AKT42380.1"/>
    </source>
</evidence>
<evidence type="ECO:0000259" key="9">
    <source>
        <dbReference type="Pfam" id="PF00814"/>
    </source>
</evidence>
<evidence type="ECO:0000256" key="5">
    <source>
        <dbReference type="ARBA" id="ARBA00023004"/>
    </source>
</evidence>
<dbReference type="FunFam" id="3.30.420.40:FF:000012">
    <property type="entry name" value="tRNA N6-adenosine threonylcarbamoyltransferase"/>
    <property type="match status" value="1"/>
</dbReference>
<keyword evidence="3 8" id="KW-0819">tRNA processing</keyword>
<feature type="domain" description="Gcp-like" evidence="9">
    <location>
        <begin position="24"/>
        <end position="318"/>
    </location>
</feature>
<evidence type="ECO:0000256" key="3">
    <source>
        <dbReference type="ARBA" id="ARBA00022694"/>
    </source>
</evidence>
<dbReference type="Proteomes" id="UP000067626">
    <property type="component" value="Chromosome"/>
</dbReference>
<dbReference type="PANTHER" id="PTHR11735">
    <property type="entry name" value="TRNA N6-ADENOSINE THREONYLCARBAMOYLTRANSFERASE"/>
    <property type="match status" value="1"/>
</dbReference>
<accession>A0A0K1EN74</accession>
<dbReference type="NCBIfam" id="TIGR03723">
    <property type="entry name" value="T6A_TsaD_YgjD"/>
    <property type="match status" value="1"/>
</dbReference>
<feature type="binding site" evidence="8">
    <location>
        <position position="311"/>
    </location>
    <ligand>
        <name>Fe cation</name>
        <dbReference type="ChEBI" id="CHEBI:24875"/>
    </ligand>
</feature>
<dbReference type="GO" id="GO:0005737">
    <property type="term" value="C:cytoplasm"/>
    <property type="evidence" value="ECO:0007669"/>
    <property type="project" value="UniProtKB-SubCell"/>
</dbReference>
<dbReference type="NCBIfam" id="TIGR00329">
    <property type="entry name" value="gcp_kae1"/>
    <property type="match status" value="1"/>
</dbReference>
<feature type="binding site" evidence="8">
    <location>
        <position position="187"/>
    </location>
    <ligand>
        <name>substrate</name>
    </ligand>
</feature>
<dbReference type="InterPro" id="IPR000905">
    <property type="entry name" value="Gcp-like_dom"/>
</dbReference>
<dbReference type="EMBL" id="CP012159">
    <property type="protein sequence ID" value="AKT42380.1"/>
    <property type="molecule type" value="Genomic_DNA"/>
</dbReference>
<dbReference type="Pfam" id="PF00814">
    <property type="entry name" value="TsaD"/>
    <property type="match status" value="1"/>
</dbReference>